<dbReference type="PRINTS" id="PR00385">
    <property type="entry name" value="P450"/>
</dbReference>
<keyword evidence="6 8" id="KW-0408">Iron</keyword>
<dbReference type="AlphaFoldDB" id="A0A7H8R4H2"/>
<sequence length="519" mass="59457">MATTTWSLVAASSLIAYAIARSVYLLYFHPASSFPGPKLAAVSYVTYCYHWIRGRYPWFQEEMHRKYGDVLRVGPNEIVFFTPQAAMGKSTTSELCIKLNPCRARFQMPAMKNQELFVKTDVMDFGAGDLGFIWESDPAKRNAVAKKLLPAFSSKAIREKEPVVHMHMDLFVSKMKELGSKPEGLILNDWLVWLCVDMAADLAYNREFHHLRDGKTSDFVETLRGTSFAGTLIQLSKKISIIGLLAPFFVPLRILRTSTAIFKANSEAVKMRINNRGKTRHPDFMDYMISPDHPEPSTKKELTHIEQVALQMFIAGFDPIQVTLFAALFFLLKYPNTCATLTKEIRDSFSTYEEITPNALVNLKYLHAFIQESMRTHLAGSNGMPRVSPGATVNGVYVPKGVVCQLSPLTAMRHERYFRDPREFRPERWLPHDHPLFDDRYSNDHLKAFFPFALGPRQCTGREIAWSQLRLFLGKVLWTFNLEGVYGHEKSFDKDFSVHVMWNRPEVCMRFLPVRGEKL</sequence>
<dbReference type="GO" id="GO:0004497">
    <property type="term" value="F:monooxygenase activity"/>
    <property type="evidence" value="ECO:0007669"/>
    <property type="project" value="UniProtKB-KW"/>
</dbReference>
<evidence type="ECO:0000313" key="9">
    <source>
        <dbReference type="EMBL" id="QKX60581.1"/>
    </source>
</evidence>
<dbReference type="OrthoDB" id="1470350at2759"/>
<evidence type="ECO:0000256" key="2">
    <source>
        <dbReference type="ARBA" id="ARBA00010617"/>
    </source>
</evidence>
<dbReference type="InterPro" id="IPR001128">
    <property type="entry name" value="Cyt_P450"/>
</dbReference>
<comment type="similarity">
    <text evidence="2">Belongs to the cytochrome P450 family.</text>
</comment>
<dbReference type="RefSeq" id="XP_035346757.1">
    <property type="nucleotide sequence ID" value="XM_035490864.1"/>
</dbReference>
<dbReference type="PRINTS" id="PR00463">
    <property type="entry name" value="EP450I"/>
</dbReference>
<evidence type="ECO:0000256" key="4">
    <source>
        <dbReference type="ARBA" id="ARBA00022723"/>
    </source>
</evidence>
<keyword evidence="4 8" id="KW-0479">Metal-binding</keyword>
<evidence type="ECO:0000256" key="3">
    <source>
        <dbReference type="ARBA" id="ARBA00022617"/>
    </source>
</evidence>
<dbReference type="EMBL" id="CP055901">
    <property type="protein sequence ID" value="QKX60581.1"/>
    <property type="molecule type" value="Genomic_DNA"/>
</dbReference>
<dbReference type="Pfam" id="PF00067">
    <property type="entry name" value="p450"/>
    <property type="match status" value="1"/>
</dbReference>
<dbReference type="PANTHER" id="PTHR24305">
    <property type="entry name" value="CYTOCHROME P450"/>
    <property type="match status" value="1"/>
</dbReference>
<dbReference type="InterPro" id="IPR036396">
    <property type="entry name" value="Cyt_P450_sf"/>
</dbReference>
<dbReference type="GO" id="GO:0005506">
    <property type="term" value="F:iron ion binding"/>
    <property type="evidence" value="ECO:0007669"/>
    <property type="project" value="InterPro"/>
</dbReference>
<keyword evidence="7" id="KW-0503">Monooxygenase</keyword>
<dbReference type="GO" id="GO:0020037">
    <property type="term" value="F:heme binding"/>
    <property type="evidence" value="ECO:0007669"/>
    <property type="project" value="InterPro"/>
</dbReference>
<evidence type="ECO:0000256" key="5">
    <source>
        <dbReference type="ARBA" id="ARBA00023002"/>
    </source>
</evidence>
<proteinExistence type="inferred from homology"/>
<dbReference type="Proteomes" id="UP000509510">
    <property type="component" value="Chromosome IV"/>
</dbReference>
<gene>
    <name evidence="9" type="ORF">TRUGW13939_07726</name>
</gene>
<dbReference type="InterPro" id="IPR050121">
    <property type="entry name" value="Cytochrome_P450_monoxygenase"/>
</dbReference>
<dbReference type="GO" id="GO:0016705">
    <property type="term" value="F:oxidoreductase activity, acting on paired donors, with incorporation or reduction of molecular oxygen"/>
    <property type="evidence" value="ECO:0007669"/>
    <property type="project" value="InterPro"/>
</dbReference>
<dbReference type="InterPro" id="IPR002401">
    <property type="entry name" value="Cyt_P450_E_grp-I"/>
</dbReference>
<keyword evidence="10" id="KW-1185">Reference proteome</keyword>
<dbReference type="SUPFAM" id="SSF48264">
    <property type="entry name" value="Cytochrome P450"/>
    <property type="match status" value="1"/>
</dbReference>
<accession>A0A7H8R4H2</accession>
<feature type="binding site" description="axial binding residue" evidence="8">
    <location>
        <position position="459"/>
    </location>
    <ligand>
        <name>heme</name>
        <dbReference type="ChEBI" id="CHEBI:30413"/>
    </ligand>
    <ligandPart>
        <name>Fe</name>
        <dbReference type="ChEBI" id="CHEBI:18248"/>
    </ligandPart>
</feature>
<evidence type="ECO:0000256" key="1">
    <source>
        <dbReference type="ARBA" id="ARBA00001971"/>
    </source>
</evidence>
<keyword evidence="5" id="KW-0560">Oxidoreductase</keyword>
<dbReference type="GeneID" id="55995216"/>
<evidence type="ECO:0000256" key="6">
    <source>
        <dbReference type="ARBA" id="ARBA00023004"/>
    </source>
</evidence>
<dbReference type="Gene3D" id="1.10.630.10">
    <property type="entry name" value="Cytochrome P450"/>
    <property type="match status" value="1"/>
</dbReference>
<protein>
    <recommendedName>
        <fullName evidence="11">Cytochrome P450</fullName>
    </recommendedName>
</protein>
<reference evidence="10" key="1">
    <citation type="submission" date="2020-06" db="EMBL/GenBank/DDBJ databases">
        <title>A chromosome-scale genome assembly of Talaromyces rugulosus W13939.</title>
        <authorList>
            <person name="Wang B."/>
            <person name="Guo L."/>
            <person name="Ye K."/>
            <person name="Wang L."/>
        </authorList>
    </citation>
    <scope>NUCLEOTIDE SEQUENCE [LARGE SCALE GENOMIC DNA]</scope>
    <source>
        <strain evidence="10">W13939</strain>
    </source>
</reference>
<keyword evidence="3 8" id="KW-0349">Heme</keyword>
<dbReference type="KEGG" id="trg:TRUGW13939_07726"/>
<evidence type="ECO:0000256" key="7">
    <source>
        <dbReference type="ARBA" id="ARBA00023033"/>
    </source>
</evidence>
<name>A0A7H8R4H2_TALRU</name>
<evidence type="ECO:0008006" key="11">
    <source>
        <dbReference type="Google" id="ProtNLM"/>
    </source>
</evidence>
<evidence type="ECO:0000313" key="10">
    <source>
        <dbReference type="Proteomes" id="UP000509510"/>
    </source>
</evidence>
<organism evidence="9 10">
    <name type="scientific">Talaromyces rugulosus</name>
    <name type="common">Penicillium rugulosum</name>
    <dbReference type="NCBI Taxonomy" id="121627"/>
    <lineage>
        <taxon>Eukaryota</taxon>
        <taxon>Fungi</taxon>
        <taxon>Dikarya</taxon>
        <taxon>Ascomycota</taxon>
        <taxon>Pezizomycotina</taxon>
        <taxon>Eurotiomycetes</taxon>
        <taxon>Eurotiomycetidae</taxon>
        <taxon>Eurotiales</taxon>
        <taxon>Trichocomaceae</taxon>
        <taxon>Talaromyces</taxon>
        <taxon>Talaromyces sect. Islandici</taxon>
    </lineage>
</organism>
<evidence type="ECO:0000256" key="8">
    <source>
        <dbReference type="PIRSR" id="PIRSR602401-1"/>
    </source>
</evidence>
<comment type="cofactor">
    <cofactor evidence="1 8">
        <name>heme</name>
        <dbReference type="ChEBI" id="CHEBI:30413"/>
    </cofactor>
</comment>
<dbReference type="PANTHER" id="PTHR24305:SF210">
    <property type="entry name" value="CYTOCHROME P450 MONOOXYGENASE ASQL-RELATED"/>
    <property type="match status" value="1"/>
</dbReference>